<evidence type="ECO:0000313" key="1">
    <source>
        <dbReference type="EMBL" id="ETK80071.1"/>
    </source>
</evidence>
<dbReference type="Proteomes" id="UP000053864">
    <property type="component" value="Unassembled WGS sequence"/>
</dbReference>
<organism evidence="1">
    <name type="scientific">Phytophthora nicotianae</name>
    <name type="common">Potato buckeye rot agent</name>
    <name type="synonym">Phytophthora parasitica</name>
    <dbReference type="NCBI Taxonomy" id="4792"/>
    <lineage>
        <taxon>Eukaryota</taxon>
        <taxon>Sar</taxon>
        <taxon>Stramenopiles</taxon>
        <taxon>Oomycota</taxon>
        <taxon>Peronosporomycetes</taxon>
        <taxon>Peronosporales</taxon>
        <taxon>Peronosporaceae</taxon>
        <taxon>Phytophthora</taxon>
    </lineage>
</organism>
<dbReference type="EMBL" id="KI674519">
    <property type="protein sequence ID" value="ETL33494.1"/>
    <property type="molecule type" value="Genomic_DNA"/>
</dbReference>
<gene>
    <name evidence="1" type="ORF">L915_14154</name>
    <name evidence="2" type="ORF">L916_14051</name>
</gene>
<dbReference type="Proteomes" id="UP000053236">
    <property type="component" value="Unassembled WGS sequence"/>
</dbReference>
<sequence length="174" mass="18997">MARTRKTAQILRALKIQVATSSSSSDSDSLCEGTGPSLESLIDNEAAQDGVPYAQTLAADEDATADGLVDGSKATIYCYDSMDKRANNKLLTELAEELVTTCLAVAYQITTVHSPIQNDGDSCGLFVCLFFWRRFLKEAGNDYSSTGLLRRRWEVLKCILDYSDDSTSKAKDNS</sequence>
<dbReference type="AlphaFoldDB" id="W2GCY3"/>
<proteinExistence type="predicted"/>
<name>W2GCY3_PHYNI</name>
<evidence type="ECO:0000313" key="2">
    <source>
        <dbReference type="EMBL" id="ETL33494.1"/>
    </source>
</evidence>
<dbReference type="Gene3D" id="3.40.395.10">
    <property type="entry name" value="Adenoviral Proteinase, Chain A"/>
    <property type="match status" value="1"/>
</dbReference>
<reference evidence="2" key="2">
    <citation type="submission" date="2013-11" db="EMBL/GenBank/DDBJ databases">
        <title>The Genome Sequence of Phytophthora parasitica CJ05E6.</title>
        <authorList>
            <consortium name="The Broad Institute Genomics Platform"/>
            <person name="Russ C."/>
            <person name="Tyler B."/>
            <person name="Panabieres F."/>
            <person name="Shan W."/>
            <person name="Tripathy S."/>
            <person name="Grunwald N."/>
            <person name="Machado M."/>
            <person name="Johnson C.S."/>
            <person name="Arredondo F."/>
            <person name="Hong C."/>
            <person name="Coffey M."/>
            <person name="Young S.K."/>
            <person name="Zeng Q."/>
            <person name="Gargeya S."/>
            <person name="Fitzgerald M."/>
            <person name="Abouelleil A."/>
            <person name="Alvarado L."/>
            <person name="Chapman S.B."/>
            <person name="Gainer-Dewar J."/>
            <person name="Goldberg J."/>
            <person name="Griggs A."/>
            <person name="Gujja S."/>
            <person name="Hansen M."/>
            <person name="Howarth C."/>
            <person name="Imamovic A."/>
            <person name="Ireland A."/>
            <person name="Larimer J."/>
            <person name="McCowan C."/>
            <person name="Murphy C."/>
            <person name="Pearson M."/>
            <person name="Poon T.W."/>
            <person name="Priest M."/>
            <person name="Roberts A."/>
            <person name="Saif S."/>
            <person name="Shea T."/>
            <person name="Sykes S."/>
            <person name="Wortman J."/>
            <person name="Nusbaum C."/>
            <person name="Birren B."/>
        </authorList>
    </citation>
    <scope>NUCLEOTIDE SEQUENCE [LARGE SCALE GENOMIC DNA]</scope>
    <source>
        <strain evidence="2">CJ05E6</strain>
    </source>
</reference>
<reference evidence="1" key="1">
    <citation type="submission" date="2013-11" db="EMBL/GenBank/DDBJ databases">
        <title>The Genome Sequence of Phytophthora parasitica CJ02B3.</title>
        <authorList>
            <consortium name="The Broad Institute Genomics Platform"/>
            <person name="Russ C."/>
            <person name="Tyler B."/>
            <person name="Panabieres F."/>
            <person name="Shan W."/>
            <person name="Tripathy S."/>
            <person name="Grunwald N."/>
            <person name="Machado M."/>
            <person name="Johnson C.S."/>
            <person name="Arredondo F."/>
            <person name="Hong C."/>
            <person name="Coffey M."/>
            <person name="Young S.K."/>
            <person name="Zeng Q."/>
            <person name="Gargeya S."/>
            <person name="Fitzgerald M."/>
            <person name="Abouelleil A."/>
            <person name="Alvarado L."/>
            <person name="Chapman S.B."/>
            <person name="Gainer-Dewar J."/>
            <person name="Goldberg J."/>
            <person name="Griggs A."/>
            <person name="Gujja S."/>
            <person name="Hansen M."/>
            <person name="Howarth C."/>
            <person name="Imamovic A."/>
            <person name="Ireland A."/>
            <person name="Larimer J."/>
            <person name="McCowan C."/>
            <person name="Murphy C."/>
            <person name="Pearson M."/>
            <person name="Poon T.W."/>
            <person name="Priest M."/>
            <person name="Roberts A."/>
            <person name="Saif S."/>
            <person name="Shea T."/>
            <person name="Sykes S."/>
            <person name="Wortman J."/>
            <person name="Nusbaum C."/>
            <person name="Birren B."/>
        </authorList>
    </citation>
    <scope>NUCLEOTIDE SEQUENCE [LARGE SCALE GENOMIC DNA]</scope>
    <source>
        <strain evidence="1">CJ02B3</strain>
    </source>
</reference>
<dbReference type="VEuPathDB" id="FungiDB:PPTG_02860"/>
<dbReference type="EMBL" id="KI687764">
    <property type="protein sequence ID" value="ETK80071.1"/>
    <property type="molecule type" value="Genomic_DNA"/>
</dbReference>
<accession>W2GCY3</accession>
<protein>
    <submittedName>
        <fullName evidence="1">Uncharacterized protein</fullName>
    </submittedName>
</protein>
<dbReference type="InterPro" id="IPR038765">
    <property type="entry name" value="Papain-like_cys_pep_sf"/>
</dbReference>
<dbReference type="SUPFAM" id="SSF54001">
    <property type="entry name" value="Cysteine proteinases"/>
    <property type="match status" value="1"/>
</dbReference>